<proteinExistence type="predicted"/>
<reference evidence="1" key="1">
    <citation type="journal article" date="2023" name="Int. J. Syst. Evol. Microbiol.">
        <title>&lt;i&gt;Holtiella tumoricola&lt;/i&gt; gen. nov. sp. nov., isolated from a human clinical sample.</title>
        <authorList>
            <person name="Allen-Vercoe E."/>
            <person name="Daigneault M.C."/>
            <person name="Vancuren S.J."/>
            <person name="Cochrane K."/>
            <person name="O'Neal L.L."/>
            <person name="Sankaranarayanan K."/>
            <person name="Lawson P.A."/>
        </authorList>
    </citation>
    <scope>NUCLEOTIDE SEQUENCE</scope>
    <source>
        <strain evidence="1">CC70A</strain>
    </source>
</reference>
<sequence>MGDTLMKFPIIFNNGYEVVFEGGEGEELKSSKKPIQETYDLVIRAMSMDEYFEANTLKNQKEIWEYILEKQLVTPKSLKDISAWKDNMATLKYVVHMAINFTLEPYAELWLPFHTSYEELTCI</sequence>
<keyword evidence="2" id="KW-1185">Reference proteome</keyword>
<dbReference type="Proteomes" id="UP001169242">
    <property type="component" value="Unassembled WGS sequence"/>
</dbReference>
<organism evidence="1 2">
    <name type="scientific">Holtiella tumoricola</name>
    <dbReference type="NCBI Taxonomy" id="3018743"/>
    <lineage>
        <taxon>Bacteria</taxon>
        <taxon>Bacillati</taxon>
        <taxon>Bacillota</taxon>
        <taxon>Clostridia</taxon>
        <taxon>Lachnospirales</taxon>
        <taxon>Cellulosilyticaceae</taxon>
        <taxon>Holtiella</taxon>
    </lineage>
</organism>
<evidence type="ECO:0000313" key="1">
    <source>
        <dbReference type="EMBL" id="MDA3731574.1"/>
    </source>
</evidence>
<dbReference type="RefSeq" id="WP_271011941.1">
    <property type="nucleotide sequence ID" value="NZ_JAQIFT010000039.1"/>
</dbReference>
<dbReference type="EMBL" id="JAQIFT010000039">
    <property type="protein sequence ID" value="MDA3731574.1"/>
    <property type="molecule type" value="Genomic_DNA"/>
</dbReference>
<accession>A0AA42DM91</accession>
<gene>
    <name evidence="1" type="ORF">PBV87_08815</name>
</gene>
<protein>
    <submittedName>
        <fullName evidence="1">Uncharacterized protein</fullName>
    </submittedName>
</protein>
<dbReference type="AlphaFoldDB" id="A0AA42DM91"/>
<evidence type="ECO:0000313" key="2">
    <source>
        <dbReference type="Proteomes" id="UP001169242"/>
    </source>
</evidence>
<name>A0AA42DM91_9FIRM</name>
<comment type="caution">
    <text evidence="1">The sequence shown here is derived from an EMBL/GenBank/DDBJ whole genome shotgun (WGS) entry which is preliminary data.</text>
</comment>